<dbReference type="EMBL" id="JBHUDG010000014">
    <property type="protein sequence ID" value="MFD1630076.1"/>
    <property type="molecule type" value="Genomic_DNA"/>
</dbReference>
<dbReference type="EC" id="2.3.-.-" evidence="2"/>
<dbReference type="CDD" id="cd04301">
    <property type="entry name" value="NAT_SF"/>
    <property type="match status" value="1"/>
</dbReference>
<dbReference type="Gene3D" id="3.40.630.30">
    <property type="match status" value="1"/>
</dbReference>
<dbReference type="InterPro" id="IPR016181">
    <property type="entry name" value="Acyl_CoA_acyltransferase"/>
</dbReference>
<dbReference type="GO" id="GO:0016746">
    <property type="term" value="F:acyltransferase activity"/>
    <property type="evidence" value="ECO:0007669"/>
    <property type="project" value="UniProtKB-KW"/>
</dbReference>
<organism evidence="2 3">
    <name type="scientific">Pseudopedobacter beijingensis</name>
    <dbReference type="NCBI Taxonomy" id="1207056"/>
    <lineage>
        <taxon>Bacteria</taxon>
        <taxon>Pseudomonadati</taxon>
        <taxon>Bacteroidota</taxon>
        <taxon>Sphingobacteriia</taxon>
        <taxon>Sphingobacteriales</taxon>
        <taxon>Sphingobacteriaceae</taxon>
        <taxon>Pseudopedobacter</taxon>
    </lineage>
</organism>
<evidence type="ECO:0000313" key="3">
    <source>
        <dbReference type="Proteomes" id="UP001597118"/>
    </source>
</evidence>
<evidence type="ECO:0000313" key="2">
    <source>
        <dbReference type="EMBL" id="MFD1630076.1"/>
    </source>
</evidence>
<keyword evidence="2" id="KW-0808">Transferase</keyword>
<dbReference type="RefSeq" id="WP_379662454.1">
    <property type="nucleotide sequence ID" value="NZ_JBHUDG010000014.1"/>
</dbReference>
<accession>A0ABW4IBE6</accession>
<dbReference type="PROSITE" id="PS51186">
    <property type="entry name" value="GNAT"/>
    <property type="match status" value="1"/>
</dbReference>
<feature type="domain" description="N-acetyltransferase" evidence="1">
    <location>
        <begin position="7"/>
        <end position="156"/>
    </location>
</feature>
<reference evidence="3" key="1">
    <citation type="journal article" date="2019" name="Int. J. Syst. Evol. Microbiol.">
        <title>The Global Catalogue of Microorganisms (GCM) 10K type strain sequencing project: providing services to taxonomists for standard genome sequencing and annotation.</title>
        <authorList>
            <consortium name="The Broad Institute Genomics Platform"/>
            <consortium name="The Broad Institute Genome Sequencing Center for Infectious Disease"/>
            <person name="Wu L."/>
            <person name="Ma J."/>
        </authorList>
    </citation>
    <scope>NUCLEOTIDE SEQUENCE [LARGE SCALE GENOMIC DNA]</scope>
    <source>
        <strain evidence="3">CCUG 53762</strain>
    </source>
</reference>
<dbReference type="SUPFAM" id="SSF55729">
    <property type="entry name" value="Acyl-CoA N-acyltransferases (Nat)"/>
    <property type="match status" value="1"/>
</dbReference>
<protein>
    <submittedName>
        <fullName evidence="2">GNAT family N-acetyltransferase</fullName>
        <ecNumber evidence="2">2.3.-.-</ecNumber>
    </submittedName>
</protein>
<name>A0ABW4IBE6_9SPHI</name>
<proteinExistence type="predicted"/>
<keyword evidence="2" id="KW-0012">Acyltransferase</keyword>
<dbReference type="Proteomes" id="UP001597118">
    <property type="component" value="Unassembled WGS sequence"/>
</dbReference>
<comment type="caution">
    <text evidence="2">The sequence shown here is derived from an EMBL/GenBank/DDBJ whole genome shotgun (WGS) entry which is preliminary data.</text>
</comment>
<gene>
    <name evidence="2" type="ORF">ACFSAH_09315</name>
</gene>
<dbReference type="Pfam" id="PF00583">
    <property type="entry name" value="Acetyltransf_1"/>
    <property type="match status" value="1"/>
</dbReference>
<sequence length="161" mass="18775">MTKINFQVLLPNDQTNFELIADWYLSEWQIPRDKTIQRLQTITADPSQFQILLTLNGSPVSTGGLYDYVGLLDKEPRLKIHKHWLALVYTIPDKRHQGYGALICKHIQDISKKSGIETIYLFTDTAEQLYKRLGWSEMERINIGERNVVIMKKVLLNDNRE</sequence>
<evidence type="ECO:0000259" key="1">
    <source>
        <dbReference type="PROSITE" id="PS51186"/>
    </source>
</evidence>
<dbReference type="InterPro" id="IPR000182">
    <property type="entry name" value="GNAT_dom"/>
</dbReference>
<keyword evidence="3" id="KW-1185">Reference proteome</keyword>